<dbReference type="EMBL" id="NSKE01000001">
    <property type="protein sequence ID" value="PAU95702.1"/>
    <property type="molecule type" value="Genomic_DNA"/>
</dbReference>
<dbReference type="Pfam" id="PF25954">
    <property type="entry name" value="Beta-barrel_RND_2"/>
    <property type="match status" value="1"/>
</dbReference>
<dbReference type="Gene3D" id="2.40.30.170">
    <property type="match status" value="1"/>
</dbReference>
<keyword evidence="3" id="KW-0732">Signal</keyword>
<evidence type="ECO:0000259" key="4">
    <source>
        <dbReference type="Pfam" id="PF25954"/>
    </source>
</evidence>
<evidence type="ECO:0000256" key="1">
    <source>
        <dbReference type="ARBA" id="ARBA00009477"/>
    </source>
</evidence>
<evidence type="ECO:0000256" key="3">
    <source>
        <dbReference type="SAM" id="SignalP"/>
    </source>
</evidence>
<evidence type="ECO:0000313" key="7">
    <source>
        <dbReference type="EMBL" id="PAU95702.1"/>
    </source>
</evidence>
<dbReference type="Gene3D" id="1.10.287.470">
    <property type="entry name" value="Helix hairpin bin"/>
    <property type="match status" value="1"/>
</dbReference>
<dbReference type="Gene3D" id="2.40.50.100">
    <property type="match status" value="1"/>
</dbReference>
<dbReference type="Proteomes" id="UP000218831">
    <property type="component" value="Unassembled WGS sequence"/>
</dbReference>
<dbReference type="PANTHER" id="PTHR30469:SF38">
    <property type="entry name" value="HLYD FAMILY SECRETION PROTEIN"/>
    <property type="match status" value="1"/>
</dbReference>
<feature type="signal peptide" evidence="3">
    <location>
        <begin position="1"/>
        <end position="22"/>
    </location>
</feature>
<dbReference type="OrthoDB" id="9784685at2"/>
<protein>
    <submittedName>
        <fullName evidence="7">Efflux transporter periplasmic adaptor subunit</fullName>
    </submittedName>
</protein>
<dbReference type="GO" id="GO:1990281">
    <property type="term" value="C:efflux pump complex"/>
    <property type="evidence" value="ECO:0007669"/>
    <property type="project" value="TreeGrafter"/>
</dbReference>
<comment type="caution">
    <text evidence="7">The sequence shown here is derived from an EMBL/GenBank/DDBJ whole genome shotgun (WGS) entry which is preliminary data.</text>
</comment>
<dbReference type="AlphaFoldDB" id="A0A2A2GG03"/>
<dbReference type="InterPro" id="IPR058637">
    <property type="entry name" value="YknX-like_C"/>
</dbReference>
<keyword evidence="2" id="KW-0175">Coiled coil</keyword>
<feature type="domain" description="CusB-like beta-barrel" evidence="4">
    <location>
        <begin position="203"/>
        <end position="272"/>
    </location>
</feature>
<proteinExistence type="inferred from homology"/>
<dbReference type="Pfam" id="PF25973">
    <property type="entry name" value="BSH_CzcB"/>
    <property type="match status" value="1"/>
</dbReference>
<feature type="domain" description="YknX-like C-terminal permuted SH3-like" evidence="6">
    <location>
        <begin position="281"/>
        <end position="346"/>
    </location>
</feature>
<accession>A0A2A2GG03</accession>
<dbReference type="FunFam" id="2.40.30.170:FF:000010">
    <property type="entry name" value="Efflux RND transporter periplasmic adaptor subunit"/>
    <property type="match status" value="1"/>
</dbReference>
<feature type="domain" description="CzcB-like barrel-sandwich hybrid" evidence="5">
    <location>
        <begin position="70"/>
        <end position="195"/>
    </location>
</feature>
<feature type="coiled-coil region" evidence="2">
    <location>
        <begin position="89"/>
        <end position="128"/>
    </location>
</feature>
<dbReference type="InterPro" id="IPR006143">
    <property type="entry name" value="RND_pump_MFP"/>
</dbReference>
<comment type="similarity">
    <text evidence="1">Belongs to the membrane fusion protein (MFP) (TC 8.A.1) family.</text>
</comment>
<dbReference type="SUPFAM" id="SSF111369">
    <property type="entry name" value="HlyD-like secretion proteins"/>
    <property type="match status" value="1"/>
</dbReference>
<dbReference type="GO" id="GO:0015562">
    <property type="term" value="F:efflux transmembrane transporter activity"/>
    <property type="evidence" value="ECO:0007669"/>
    <property type="project" value="TreeGrafter"/>
</dbReference>
<feature type="chain" id="PRO_5012923263" evidence="3">
    <location>
        <begin position="23"/>
        <end position="351"/>
    </location>
</feature>
<dbReference type="InterPro" id="IPR058647">
    <property type="entry name" value="BSH_CzcB-like"/>
</dbReference>
<name>A0A2A2GG03_9BACT</name>
<dbReference type="Pfam" id="PF25989">
    <property type="entry name" value="YknX_C"/>
    <property type="match status" value="1"/>
</dbReference>
<keyword evidence="8" id="KW-1185">Reference proteome</keyword>
<evidence type="ECO:0000313" key="8">
    <source>
        <dbReference type="Proteomes" id="UP000218831"/>
    </source>
</evidence>
<sequence length="351" mass="38785">MKTLINWVVLGSLFCLSITASSCSSESQSKNVSDEDSTSAIPVEIAKATNGDISAYYSSTATLEAENKSTVVSKVRGMVKEIRVEEGDFVNADEVLAQLEDEQLELEAERAKATMDRLQNELNRKEELFKKNLISAQEFENAKFEYQAQKSEYQLAQLKIKNSKIRAPISGVVSDRLIKVGNMINTDQEVFEITDFDPILAVLKVPEHEMSKIQKGQQALLQVDAIKNESFEGKVLRVSPTVDPQTGTFEVTVSIKDESKQLKPGMFGRVRIVYDTHQNALMIPKNAVIEEDGMSSVYVIKNNLAHRRTINTGYSNGDNIEVLDGLAPSDTVVTIGQSSLQDSALVDIVSL</sequence>
<dbReference type="InterPro" id="IPR058792">
    <property type="entry name" value="Beta-barrel_RND_2"/>
</dbReference>
<reference evidence="7 8" key="1">
    <citation type="submission" date="2017-08" db="EMBL/GenBank/DDBJ databases">
        <title>Aliifodinibius alkalisoli sp. nov., isolated from saline alkaline soil.</title>
        <authorList>
            <person name="Liu D."/>
            <person name="Zhang G."/>
        </authorList>
    </citation>
    <scope>NUCLEOTIDE SEQUENCE [LARGE SCALE GENOMIC DNA]</scope>
    <source>
        <strain evidence="7 8">WN023</strain>
    </source>
</reference>
<evidence type="ECO:0000259" key="6">
    <source>
        <dbReference type="Pfam" id="PF25989"/>
    </source>
</evidence>
<evidence type="ECO:0000259" key="5">
    <source>
        <dbReference type="Pfam" id="PF25973"/>
    </source>
</evidence>
<dbReference type="PROSITE" id="PS51257">
    <property type="entry name" value="PROKAR_LIPOPROTEIN"/>
    <property type="match status" value="1"/>
</dbReference>
<dbReference type="NCBIfam" id="TIGR01730">
    <property type="entry name" value="RND_mfp"/>
    <property type="match status" value="1"/>
</dbReference>
<organism evidence="7 8">
    <name type="scientific">Fodinibius salipaludis</name>
    <dbReference type="NCBI Taxonomy" id="2032627"/>
    <lineage>
        <taxon>Bacteria</taxon>
        <taxon>Pseudomonadati</taxon>
        <taxon>Balneolota</taxon>
        <taxon>Balneolia</taxon>
        <taxon>Balneolales</taxon>
        <taxon>Balneolaceae</taxon>
        <taxon>Fodinibius</taxon>
    </lineage>
</organism>
<dbReference type="RefSeq" id="WP_095604947.1">
    <property type="nucleotide sequence ID" value="NZ_NSKE01000001.1"/>
</dbReference>
<dbReference type="PANTHER" id="PTHR30469">
    <property type="entry name" value="MULTIDRUG RESISTANCE PROTEIN MDTA"/>
    <property type="match status" value="1"/>
</dbReference>
<gene>
    <name evidence="7" type="ORF">CK503_01180</name>
</gene>
<dbReference type="Gene3D" id="2.40.420.20">
    <property type="match status" value="1"/>
</dbReference>
<evidence type="ECO:0000256" key="2">
    <source>
        <dbReference type="SAM" id="Coils"/>
    </source>
</evidence>